<feature type="region of interest" description="Disordered" evidence="1">
    <location>
        <begin position="154"/>
        <end position="185"/>
    </location>
</feature>
<dbReference type="EMBL" id="GL876978">
    <property type="protein sequence ID" value="KLU91946.1"/>
    <property type="molecule type" value="Genomic_DNA"/>
</dbReference>
<reference evidence="4" key="1">
    <citation type="submission" date="2010-05" db="EMBL/GenBank/DDBJ databases">
        <title>The genome sequence of Magnaporthe poae strain ATCC 64411.</title>
        <authorList>
            <person name="Ma L.-J."/>
            <person name="Dead R."/>
            <person name="Young S."/>
            <person name="Zeng Q."/>
            <person name="Koehrsen M."/>
            <person name="Alvarado L."/>
            <person name="Berlin A."/>
            <person name="Chapman S.B."/>
            <person name="Chen Z."/>
            <person name="Freedman E."/>
            <person name="Gellesch M."/>
            <person name="Goldberg J."/>
            <person name="Griggs A."/>
            <person name="Gujja S."/>
            <person name="Heilman E.R."/>
            <person name="Heiman D."/>
            <person name="Hepburn T."/>
            <person name="Howarth C."/>
            <person name="Jen D."/>
            <person name="Larson L."/>
            <person name="Mehta T."/>
            <person name="Neiman D."/>
            <person name="Pearson M."/>
            <person name="Roberts A."/>
            <person name="Saif S."/>
            <person name="Shea T."/>
            <person name="Shenoy N."/>
            <person name="Sisk P."/>
            <person name="Stolte C."/>
            <person name="Sykes S."/>
            <person name="Walk T."/>
            <person name="White J."/>
            <person name="Yandava C."/>
            <person name="Haas B."/>
            <person name="Nusbaum C."/>
            <person name="Birren B."/>
        </authorList>
    </citation>
    <scope>NUCLEOTIDE SEQUENCE [LARGE SCALE GENOMIC DNA]</scope>
    <source>
        <strain evidence="4">ATCC 64411 / 73-15</strain>
    </source>
</reference>
<evidence type="ECO:0000256" key="1">
    <source>
        <dbReference type="SAM" id="MobiDB-lite"/>
    </source>
</evidence>
<sequence length="202" mass="22505">MLGGGRPKGVPHPGLAFIKDPISSALRDWHATNEDLIKQLKELESMQPAIGRRLVWWYRHNDILAAMTKLRSEKDDLFALLLTYMSRHVPNSLLSLYPPPTSGANFASLQQAEHPVGSSLETRKDCTERDEPRYNIARDELLLSWDQGEPAVNGPSFMSLSAGSKDRDSGNKEEGNGEEELGEGDIARLAEGLELENWVILQ</sequence>
<name>A0A0C4EDT5_MAGP6</name>
<reference evidence="2" key="3">
    <citation type="submission" date="2011-03" db="EMBL/GenBank/DDBJ databases">
        <title>Annotation of Magnaporthe poae ATCC 64411.</title>
        <authorList>
            <person name="Ma L.-J."/>
            <person name="Dead R."/>
            <person name="Young S.K."/>
            <person name="Zeng Q."/>
            <person name="Gargeya S."/>
            <person name="Fitzgerald M."/>
            <person name="Haas B."/>
            <person name="Abouelleil A."/>
            <person name="Alvarado L."/>
            <person name="Arachchi H.M."/>
            <person name="Berlin A."/>
            <person name="Brown A."/>
            <person name="Chapman S.B."/>
            <person name="Chen Z."/>
            <person name="Dunbar C."/>
            <person name="Freedman E."/>
            <person name="Gearin G."/>
            <person name="Gellesch M."/>
            <person name="Goldberg J."/>
            <person name="Griggs A."/>
            <person name="Gujja S."/>
            <person name="Heiman D."/>
            <person name="Howarth C."/>
            <person name="Larson L."/>
            <person name="Lui A."/>
            <person name="MacDonald P.J.P."/>
            <person name="Mehta T."/>
            <person name="Montmayeur A."/>
            <person name="Murphy C."/>
            <person name="Neiman D."/>
            <person name="Pearson M."/>
            <person name="Priest M."/>
            <person name="Roberts A."/>
            <person name="Saif S."/>
            <person name="Shea T."/>
            <person name="Shenoy N."/>
            <person name="Sisk P."/>
            <person name="Stolte C."/>
            <person name="Sykes S."/>
            <person name="Yandava C."/>
            <person name="Wortman J."/>
            <person name="Nusbaum C."/>
            <person name="Birren B."/>
        </authorList>
    </citation>
    <scope>NUCLEOTIDE SEQUENCE</scope>
    <source>
        <strain evidence="2">ATCC 64411</strain>
    </source>
</reference>
<dbReference type="VEuPathDB" id="FungiDB:MAPG_10895"/>
<dbReference type="Proteomes" id="UP000011715">
    <property type="component" value="Unassembled WGS sequence"/>
</dbReference>
<evidence type="ECO:0000313" key="3">
    <source>
        <dbReference type="EnsemblFungi" id="MAPG_10895T0"/>
    </source>
</evidence>
<reference evidence="3" key="5">
    <citation type="submission" date="2015-06" db="UniProtKB">
        <authorList>
            <consortium name="EnsemblFungi"/>
        </authorList>
    </citation>
    <scope>IDENTIFICATION</scope>
    <source>
        <strain evidence="3">ATCC 64411</strain>
    </source>
</reference>
<gene>
    <name evidence="2" type="ORF">MAPG_10895</name>
</gene>
<dbReference type="AlphaFoldDB" id="A0A0C4EDT5"/>
<keyword evidence="4" id="KW-1185">Reference proteome</keyword>
<evidence type="ECO:0000313" key="2">
    <source>
        <dbReference type="EMBL" id="KLU91946.1"/>
    </source>
</evidence>
<dbReference type="OrthoDB" id="5329749at2759"/>
<proteinExistence type="predicted"/>
<evidence type="ECO:0000313" key="4">
    <source>
        <dbReference type="Proteomes" id="UP000011715"/>
    </source>
</evidence>
<organism evidence="3 4">
    <name type="scientific">Magnaporthiopsis poae (strain ATCC 64411 / 73-15)</name>
    <name type="common">Kentucky bluegrass fungus</name>
    <name type="synonym">Magnaporthe poae</name>
    <dbReference type="NCBI Taxonomy" id="644358"/>
    <lineage>
        <taxon>Eukaryota</taxon>
        <taxon>Fungi</taxon>
        <taxon>Dikarya</taxon>
        <taxon>Ascomycota</taxon>
        <taxon>Pezizomycotina</taxon>
        <taxon>Sordariomycetes</taxon>
        <taxon>Sordariomycetidae</taxon>
        <taxon>Magnaporthales</taxon>
        <taxon>Magnaporthaceae</taxon>
        <taxon>Magnaporthiopsis</taxon>
    </lineage>
</organism>
<dbReference type="EMBL" id="ADBL01002683">
    <property type="status" value="NOT_ANNOTATED_CDS"/>
    <property type="molecule type" value="Genomic_DNA"/>
</dbReference>
<feature type="region of interest" description="Disordered" evidence="1">
    <location>
        <begin position="110"/>
        <end position="130"/>
    </location>
</feature>
<protein>
    <submittedName>
        <fullName evidence="2 3">Uncharacterized protein</fullName>
    </submittedName>
</protein>
<dbReference type="EnsemblFungi" id="MAPG_10895T0">
    <property type="protein sequence ID" value="MAPG_10895T0"/>
    <property type="gene ID" value="MAPG_10895"/>
</dbReference>
<feature type="compositionally biased region" description="Basic and acidic residues" evidence="1">
    <location>
        <begin position="121"/>
        <end position="130"/>
    </location>
</feature>
<accession>A0A0C4EDT5</accession>
<feature type="compositionally biased region" description="Basic and acidic residues" evidence="1">
    <location>
        <begin position="164"/>
        <end position="175"/>
    </location>
</feature>
<reference evidence="2" key="2">
    <citation type="submission" date="2010-05" db="EMBL/GenBank/DDBJ databases">
        <title>The Genome Sequence of Magnaporthe poae strain ATCC 64411.</title>
        <authorList>
            <consortium name="The Broad Institute Genome Sequencing Platform"/>
            <consortium name="Broad Institute Genome Sequencing Center for Infectious Disease"/>
            <person name="Ma L.-J."/>
            <person name="Dead R."/>
            <person name="Young S."/>
            <person name="Zeng Q."/>
            <person name="Koehrsen M."/>
            <person name="Alvarado L."/>
            <person name="Berlin A."/>
            <person name="Chapman S.B."/>
            <person name="Chen Z."/>
            <person name="Freedman E."/>
            <person name="Gellesch M."/>
            <person name="Goldberg J."/>
            <person name="Griggs A."/>
            <person name="Gujja S."/>
            <person name="Heilman E.R."/>
            <person name="Heiman D."/>
            <person name="Hepburn T."/>
            <person name="Howarth C."/>
            <person name="Jen D."/>
            <person name="Larson L."/>
            <person name="Mehta T."/>
            <person name="Neiman D."/>
            <person name="Pearson M."/>
            <person name="Roberts A."/>
            <person name="Saif S."/>
            <person name="Shea T."/>
            <person name="Shenoy N."/>
            <person name="Sisk P."/>
            <person name="Stolte C."/>
            <person name="Sykes S."/>
            <person name="Walk T."/>
            <person name="White J."/>
            <person name="Yandava C."/>
            <person name="Haas B."/>
            <person name="Nusbaum C."/>
            <person name="Birren B."/>
        </authorList>
    </citation>
    <scope>NUCLEOTIDE SEQUENCE</scope>
    <source>
        <strain evidence="2">ATCC 64411</strain>
    </source>
</reference>
<reference evidence="3" key="4">
    <citation type="journal article" date="2015" name="G3 (Bethesda)">
        <title>Genome sequences of three phytopathogenic species of the Magnaporthaceae family of fungi.</title>
        <authorList>
            <person name="Okagaki L.H."/>
            <person name="Nunes C.C."/>
            <person name="Sailsbery J."/>
            <person name="Clay B."/>
            <person name="Brown D."/>
            <person name="John T."/>
            <person name="Oh Y."/>
            <person name="Young N."/>
            <person name="Fitzgerald M."/>
            <person name="Haas B.J."/>
            <person name="Zeng Q."/>
            <person name="Young S."/>
            <person name="Adiconis X."/>
            <person name="Fan L."/>
            <person name="Levin J.Z."/>
            <person name="Mitchell T.K."/>
            <person name="Okubara P.A."/>
            <person name="Farman M.L."/>
            <person name="Kohn L.M."/>
            <person name="Birren B."/>
            <person name="Ma L.-J."/>
            <person name="Dean R.A."/>
        </authorList>
    </citation>
    <scope>NUCLEOTIDE SEQUENCE</scope>
    <source>
        <strain evidence="3">ATCC 64411 / 73-15</strain>
    </source>
</reference>